<comment type="caution">
    <text evidence="1">The sequence shown here is derived from an EMBL/GenBank/DDBJ whole genome shotgun (WGS) entry which is preliminary data.</text>
</comment>
<name>A0A8H9CH82_9GAMM</name>
<evidence type="ECO:0000313" key="1">
    <source>
        <dbReference type="EMBL" id="CAB5498667.1"/>
    </source>
</evidence>
<dbReference type="EMBL" id="CAESAQ020000052">
    <property type="protein sequence ID" value="CAB5498667.1"/>
    <property type="molecule type" value="Genomic_DNA"/>
</dbReference>
<sequence>MPALTHENAKIKNIMRDLCINMNNWQKSKLLTIVHKFMQKSPLSGYFQNYNCKQS</sequence>
<organism evidence="1 2">
    <name type="scientific">Bathymodiolus thermophilus thioautotrophic gill symbiont</name>
    <dbReference type="NCBI Taxonomy" id="2360"/>
    <lineage>
        <taxon>Bacteria</taxon>
        <taxon>Pseudomonadati</taxon>
        <taxon>Pseudomonadota</taxon>
        <taxon>Gammaproteobacteria</taxon>
        <taxon>sulfur-oxidizing symbionts</taxon>
    </lineage>
</organism>
<dbReference type="AlphaFoldDB" id="A0A8H9CH82"/>
<evidence type="ECO:0000313" key="2">
    <source>
        <dbReference type="Proteomes" id="UP000643672"/>
    </source>
</evidence>
<accession>A0A8H9CH82</accession>
<dbReference type="Proteomes" id="UP000643672">
    <property type="component" value="Unassembled WGS sequence"/>
</dbReference>
<protein>
    <submittedName>
        <fullName evidence="1">Uncharacterized protein</fullName>
    </submittedName>
</protein>
<proteinExistence type="predicted"/>
<gene>
    <name evidence="1" type="ORF">THERMOS_884</name>
</gene>
<reference evidence="1 2" key="1">
    <citation type="submission" date="2020-05" db="EMBL/GenBank/DDBJ databases">
        <authorList>
            <person name="Petersen J."/>
            <person name="Sayavedra L."/>
        </authorList>
    </citation>
    <scope>NUCLEOTIDE SEQUENCE [LARGE SCALE GENOMIC DNA]</scope>
    <source>
        <strain evidence="1">B thermophilus SOXS</strain>
    </source>
</reference>
<keyword evidence="2" id="KW-1185">Reference proteome</keyword>